<name>A0AA88A7T9_FICCA</name>
<proteinExistence type="predicted"/>
<reference evidence="1" key="1">
    <citation type="submission" date="2023-07" db="EMBL/GenBank/DDBJ databases">
        <title>draft genome sequence of fig (Ficus carica).</title>
        <authorList>
            <person name="Takahashi T."/>
            <person name="Nishimura K."/>
        </authorList>
    </citation>
    <scope>NUCLEOTIDE SEQUENCE</scope>
</reference>
<dbReference type="EMBL" id="BTGU01000022">
    <property type="protein sequence ID" value="GMN46192.1"/>
    <property type="molecule type" value="Genomic_DNA"/>
</dbReference>
<evidence type="ECO:0000313" key="1">
    <source>
        <dbReference type="EMBL" id="GMN46192.1"/>
    </source>
</evidence>
<gene>
    <name evidence="1" type="ORF">TIFTF001_015387</name>
</gene>
<protein>
    <submittedName>
        <fullName evidence="1">Uncharacterized protein</fullName>
    </submittedName>
</protein>
<sequence>MIVVTTNLFGSLGFLPLDLLVREKIRLHKVCRVITCMTIGALRRSNPLLFREAKLYLFFGGKASPARDKEWIPYLSLMSDETWIPHLSPLSDEGWVPLTGKEQVLNYNVTE</sequence>
<dbReference type="Proteomes" id="UP001187192">
    <property type="component" value="Unassembled WGS sequence"/>
</dbReference>
<keyword evidence="2" id="KW-1185">Reference proteome</keyword>
<dbReference type="AlphaFoldDB" id="A0AA88A7T9"/>
<evidence type="ECO:0000313" key="2">
    <source>
        <dbReference type="Proteomes" id="UP001187192"/>
    </source>
</evidence>
<organism evidence="1 2">
    <name type="scientific">Ficus carica</name>
    <name type="common">Common fig</name>
    <dbReference type="NCBI Taxonomy" id="3494"/>
    <lineage>
        <taxon>Eukaryota</taxon>
        <taxon>Viridiplantae</taxon>
        <taxon>Streptophyta</taxon>
        <taxon>Embryophyta</taxon>
        <taxon>Tracheophyta</taxon>
        <taxon>Spermatophyta</taxon>
        <taxon>Magnoliopsida</taxon>
        <taxon>eudicotyledons</taxon>
        <taxon>Gunneridae</taxon>
        <taxon>Pentapetalae</taxon>
        <taxon>rosids</taxon>
        <taxon>fabids</taxon>
        <taxon>Rosales</taxon>
        <taxon>Moraceae</taxon>
        <taxon>Ficeae</taxon>
        <taxon>Ficus</taxon>
    </lineage>
</organism>
<accession>A0AA88A7T9</accession>
<comment type="caution">
    <text evidence="1">The sequence shown here is derived from an EMBL/GenBank/DDBJ whole genome shotgun (WGS) entry which is preliminary data.</text>
</comment>